<evidence type="ECO:0000313" key="8">
    <source>
        <dbReference type="Proteomes" id="UP000178771"/>
    </source>
</evidence>
<proteinExistence type="predicted"/>
<keyword evidence="2" id="KW-0274">FAD</keyword>
<dbReference type="PRINTS" id="PR00368">
    <property type="entry name" value="FADPNR"/>
</dbReference>
<feature type="domain" description="FAD/NAD(P)-binding" evidence="6">
    <location>
        <begin position="4"/>
        <end position="279"/>
    </location>
</feature>
<evidence type="ECO:0000256" key="3">
    <source>
        <dbReference type="ARBA" id="ARBA00023002"/>
    </source>
</evidence>
<dbReference type="Proteomes" id="UP000178771">
    <property type="component" value="Unassembled WGS sequence"/>
</dbReference>
<sequence>MDKYDLVIIGAGAAGCSAAIYATRYNLKTLLLGGSMPGGLITEALEVENYPGYLSISGQKLSKLFLDQATALGSDYKAEIVTDIISRDNYFETKTHDYNYMSSSVILAMGTKHKKLGVKGEDEYRGFGVSYCSTCDGPFFKNKTVAVIGGGNSAVEGASDLSVHASQVYLIYRSDLKAAPLYIDNARNKRNVEEIPGVNVTEILGKKTVNEIVLDKEIGGTNRLSVDGVFIQIGYAPENILAEQLGVDISGYGYVKVDAGMGTSIKGVFCAGDLNDSSNFLHQQVTSAAEGAIAAQSVFRYIRGMDYLIKQN</sequence>
<dbReference type="InterPro" id="IPR023753">
    <property type="entry name" value="FAD/NAD-binding_dom"/>
</dbReference>
<keyword evidence="5" id="KW-0676">Redox-active center</keyword>
<organism evidence="7 8">
    <name type="scientific">candidate division WWE3 bacterium RIFCSPLOWO2_01_FULL_39_13</name>
    <dbReference type="NCBI Taxonomy" id="1802624"/>
    <lineage>
        <taxon>Bacteria</taxon>
        <taxon>Katanobacteria</taxon>
    </lineage>
</organism>
<dbReference type="STRING" id="1802624.A2982_03170"/>
<keyword evidence="1" id="KW-0285">Flavoprotein</keyword>
<dbReference type="EMBL" id="MEVH01000030">
    <property type="protein sequence ID" value="OGC51160.1"/>
    <property type="molecule type" value="Genomic_DNA"/>
</dbReference>
<dbReference type="InterPro" id="IPR008255">
    <property type="entry name" value="Pyr_nucl-diS_OxRdtase_2_AS"/>
</dbReference>
<gene>
    <name evidence="7" type="ORF">A2982_03170</name>
</gene>
<dbReference type="PROSITE" id="PS00573">
    <property type="entry name" value="PYRIDINE_REDOX_2"/>
    <property type="match status" value="1"/>
</dbReference>
<keyword evidence="3" id="KW-0560">Oxidoreductase</keyword>
<evidence type="ECO:0000256" key="5">
    <source>
        <dbReference type="ARBA" id="ARBA00023284"/>
    </source>
</evidence>
<dbReference type="AlphaFoldDB" id="A0A1F4V262"/>
<dbReference type="GO" id="GO:0016668">
    <property type="term" value="F:oxidoreductase activity, acting on a sulfur group of donors, NAD(P) as acceptor"/>
    <property type="evidence" value="ECO:0007669"/>
    <property type="project" value="UniProtKB-ARBA"/>
</dbReference>
<evidence type="ECO:0000256" key="2">
    <source>
        <dbReference type="ARBA" id="ARBA00022827"/>
    </source>
</evidence>
<dbReference type="Gene3D" id="3.50.50.60">
    <property type="entry name" value="FAD/NAD(P)-binding domain"/>
    <property type="match status" value="2"/>
</dbReference>
<dbReference type="Pfam" id="PF07992">
    <property type="entry name" value="Pyr_redox_2"/>
    <property type="match status" value="1"/>
</dbReference>
<protein>
    <recommendedName>
        <fullName evidence="6">FAD/NAD(P)-binding domain-containing protein</fullName>
    </recommendedName>
</protein>
<dbReference type="PROSITE" id="PS51257">
    <property type="entry name" value="PROKAR_LIPOPROTEIN"/>
    <property type="match status" value="1"/>
</dbReference>
<evidence type="ECO:0000259" key="6">
    <source>
        <dbReference type="Pfam" id="PF07992"/>
    </source>
</evidence>
<comment type="caution">
    <text evidence="7">The sequence shown here is derived from an EMBL/GenBank/DDBJ whole genome shotgun (WGS) entry which is preliminary data.</text>
</comment>
<evidence type="ECO:0000256" key="4">
    <source>
        <dbReference type="ARBA" id="ARBA00023157"/>
    </source>
</evidence>
<dbReference type="PRINTS" id="PR00469">
    <property type="entry name" value="PNDRDTASEII"/>
</dbReference>
<accession>A0A1F4V262</accession>
<dbReference type="PANTHER" id="PTHR48105">
    <property type="entry name" value="THIOREDOXIN REDUCTASE 1-RELATED-RELATED"/>
    <property type="match status" value="1"/>
</dbReference>
<dbReference type="InterPro" id="IPR050097">
    <property type="entry name" value="Ferredoxin-NADP_redctase_2"/>
</dbReference>
<dbReference type="InterPro" id="IPR036188">
    <property type="entry name" value="FAD/NAD-bd_sf"/>
</dbReference>
<keyword evidence="4" id="KW-1015">Disulfide bond</keyword>
<dbReference type="SUPFAM" id="SSF51905">
    <property type="entry name" value="FAD/NAD(P)-binding domain"/>
    <property type="match status" value="1"/>
</dbReference>
<name>A0A1F4V262_UNCKA</name>
<reference evidence="7 8" key="1">
    <citation type="journal article" date="2016" name="Nat. Commun.">
        <title>Thousands of microbial genomes shed light on interconnected biogeochemical processes in an aquifer system.</title>
        <authorList>
            <person name="Anantharaman K."/>
            <person name="Brown C.T."/>
            <person name="Hug L.A."/>
            <person name="Sharon I."/>
            <person name="Castelle C.J."/>
            <person name="Probst A.J."/>
            <person name="Thomas B.C."/>
            <person name="Singh A."/>
            <person name="Wilkins M.J."/>
            <person name="Karaoz U."/>
            <person name="Brodie E.L."/>
            <person name="Williams K.H."/>
            <person name="Hubbard S.S."/>
            <person name="Banfield J.F."/>
        </authorList>
    </citation>
    <scope>NUCLEOTIDE SEQUENCE [LARGE SCALE GENOMIC DNA]</scope>
</reference>
<evidence type="ECO:0000256" key="1">
    <source>
        <dbReference type="ARBA" id="ARBA00022630"/>
    </source>
</evidence>
<evidence type="ECO:0000313" key="7">
    <source>
        <dbReference type="EMBL" id="OGC51160.1"/>
    </source>
</evidence>